<dbReference type="KEGG" id="nvn:NVIE_024250"/>
<dbReference type="HOGENOM" id="CLU_119426_0_1_2"/>
<evidence type="ECO:0000313" key="2">
    <source>
        <dbReference type="EMBL" id="AIC16690.1"/>
    </source>
</evidence>
<dbReference type="AlphaFoldDB" id="A0A060HNE4"/>
<organism evidence="2 3">
    <name type="scientific">Nitrososphaera viennensis EN76</name>
    <dbReference type="NCBI Taxonomy" id="926571"/>
    <lineage>
        <taxon>Archaea</taxon>
        <taxon>Nitrososphaerota</taxon>
        <taxon>Nitrososphaeria</taxon>
        <taxon>Nitrososphaerales</taxon>
        <taxon>Nitrososphaeraceae</taxon>
        <taxon>Nitrososphaera</taxon>
    </lineage>
</organism>
<dbReference type="GeneID" id="74947666"/>
<gene>
    <name evidence="2" type="ORF">NVIE_024250</name>
</gene>
<evidence type="ECO:0000259" key="1">
    <source>
        <dbReference type="Pfam" id="PF22636"/>
    </source>
</evidence>
<reference evidence="2 3" key="1">
    <citation type="journal article" date="2014" name="Int. J. Syst. Evol. Microbiol.">
        <title>Nitrososphaera viennensis gen. nov., sp. nov., an aerobic and mesophilic, ammonia-oxidizing archaeon from soil and a member of the archaeal phylum Thaumarchaeota.</title>
        <authorList>
            <person name="Stieglmeier M."/>
            <person name="Klingl A."/>
            <person name="Alves R.J."/>
            <person name="Rittmann S.K."/>
            <person name="Melcher M."/>
            <person name="Leisch N."/>
            <person name="Schleper C."/>
        </authorList>
    </citation>
    <scope>NUCLEOTIDE SEQUENCE [LARGE SCALE GENOMIC DNA]</scope>
    <source>
        <strain evidence="2">EN76</strain>
    </source>
</reference>
<accession>A0A060HNE4</accession>
<dbReference type="PIRSF" id="PIRSF014972">
    <property type="entry name" value="FlK"/>
    <property type="match status" value="1"/>
</dbReference>
<dbReference type="SUPFAM" id="SSF54637">
    <property type="entry name" value="Thioesterase/thiol ester dehydrase-isomerase"/>
    <property type="match status" value="1"/>
</dbReference>
<evidence type="ECO:0000313" key="3">
    <source>
        <dbReference type="Proteomes" id="UP000027093"/>
    </source>
</evidence>
<dbReference type="STRING" id="926571.NVIE_024250"/>
<dbReference type="OrthoDB" id="359228at2157"/>
<sequence length="145" mass="16453">MENRIMSIDFGSRVRVGAEKERAITVDSNMTTSFLWEGENVLSTPAMIMEMEETCRLLLKEQAIPEAEWDSVGTIVDIRHLAATPVGAQVFLKAKVASVNGRQVMFEVEARDKLERIGEGRHERFIINVPRFRAKFGEKQKQLGM</sequence>
<name>A0A060HNE4_9ARCH</name>
<feature type="domain" description="Fluoroacetyl-CoA-specific thioesterase-like" evidence="1">
    <location>
        <begin position="26"/>
        <end position="128"/>
    </location>
</feature>
<dbReference type="EMBL" id="CP007536">
    <property type="protein sequence ID" value="AIC16690.1"/>
    <property type="molecule type" value="Genomic_DNA"/>
</dbReference>
<keyword evidence="3" id="KW-1185">Reference proteome</keyword>
<protein>
    <submittedName>
        <fullName evidence="2">Putative thioesterase superfamily protein</fullName>
    </submittedName>
</protein>
<dbReference type="Proteomes" id="UP000027093">
    <property type="component" value="Chromosome"/>
</dbReference>
<dbReference type="RefSeq" id="WP_084790801.1">
    <property type="nucleotide sequence ID" value="NZ_CP007536.1"/>
</dbReference>
<dbReference type="Gene3D" id="3.10.129.10">
    <property type="entry name" value="Hotdog Thioesterase"/>
    <property type="match status" value="1"/>
</dbReference>
<dbReference type="InterPro" id="IPR025540">
    <property type="entry name" value="FlK"/>
</dbReference>
<dbReference type="Pfam" id="PF22636">
    <property type="entry name" value="FlK"/>
    <property type="match status" value="1"/>
</dbReference>
<dbReference type="InterPro" id="IPR029069">
    <property type="entry name" value="HotDog_dom_sf"/>
</dbReference>
<proteinExistence type="predicted"/>
<dbReference type="InterPro" id="IPR054485">
    <property type="entry name" value="FlK-like_dom"/>
</dbReference>
<dbReference type="PANTHER" id="PTHR36934">
    <property type="entry name" value="BLR0278 PROTEIN"/>
    <property type="match status" value="1"/>
</dbReference>
<dbReference type="PANTHER" id="PTHR36934:SF1">
    <property type="entry name" value="THIOESTERASE DOMAIN-CONTAINING PROTEIN"/>
    <property type="match status" value="1"/>
</dbReference>